<reference evidence="1" key="1">
    <citation type="submission" date="2019-10" db="EMBL/GenBank/DDBJ databases">
        <authorList>
            <consortium name="DOE Joint Genome Institute"/>
            <person name="Kuo A."/>
            <person name="Miyauchi S."/>
            <person name="Kiss E."/>
            <person name="Drula E."/>
            <person name="Kohler A."/>
            <person name="Sanchez-Garcia M."/>
            <person name="Andreopoulos B."/>
            <person name="Barry K.W."/>
            <person name="Bonito G."/>
            <person name="Buee M."/>
            <person name="Carver A."/>
            <person name="Chen C."/>
            <person name="Cichocki N."/>
            <person name="Clum A."/>
            <person name="Culley D."/>
            <person name="Crous P.W."/>
            <person name="Fauchery L."/>
            <person name="Girlanda M."/>
            <person name="Hayes R."/>
            <person name="Keri Z."/>
            <person name="Labutti K."/>
            <person name="Lipzen A."/>
            <person name="Lombard V."/>
            <person name="Magnuson J."/>
            <person name="Maillard F."/>
            <person name="Morin E."/>
            <person name="Murat C."/>
            <person name="Nolan M."/>
            <person name="Ohm R."/>
            <person name="Pangilinan J."/>
            <person name="Pereira M."/>
            <person name="Perotto S."/>
            <person name="Peter M."/>
            <person name="Riley R."/>
            <person name="Sitrit Y."/>
            <person name="Stielow B."/>
            <person name="Szollosi G."/>
            <person name="Zifcakova L."/>
            <person name="Stursova M."/>
            <person name="Spatafora J.W."/>
            <person name="Tedersoo L."/>
            <person name="Vaario L.-M."/>
            <person name="Yamada A."/>
            <person name="Yan M."/>
            <person name="Wang P."/>
            <person name="Xu J."/>
            <person name="Bruns T."/>
            <person name="Baldrian P."/>
            <person name="Vilgalys R."/>
            <person name="Henrissat B."/>
            <person name="Grigoriev I.V."/>
            <person name="Hibbett D."/>
            <person name="Nagy L.G."/>
            <person name="Martin F.M."/>
        </authorList>
    </citation>
    <scope>NUCLEOTIDE SEQUENCE</scope>
    <source>
        <strain evidence="1">P2</strain>
    </source>
</reference>
<dbReference type="EMBL" id="MU118177">
    <property type="protein sequence ID" value="KAF9643902.1"/>
    <property type="molecule type" value="Genomic_DNA"/>
</dbReference>
<protein>
    <submittedName>
        <fullName evidence="1">Uncharacterized protein</fullName>
    </submittedName>
</protein>
<name>A0ACB6Z2W6_THEGA</name>
<proteinExistence type="predicted"/>
<dbReference type="Proteomes" id="UP000886501">
    <property type="component" value="Unassembled WGS sequence"/>
</dbReference>
<reference evidence="1" key="2">
    <citation type="journal article" date="2020" name="Nat. Commun.">
        <title>Large-scale genome sequencing of mycorrhizal fungi provides insights into the early evolution of symbiotic traits.</title>
        <authorList>
            <person name="Miyauchi S."/>
            <person name="Kiss E."/>
            <person name="Kuo A."/>
            <person name="Drula E."/>
            <person name="Kohler A."/>
            <person name="Sanchez-Garcia M."/>
            <person name="Morin E."/>
            <person name="Andreopoulos B."/>
            <person name="Barry K.W."/>
            <person name="Bonito G."/>
            <person name="Buee M."/>
            <person name="Carver A."/>
            <person name="Chen C."/>
            <person name="Cichocki N."/>
            <person name="Clum A."/>
            <person name="Culley D."/>
            <person name="Crous P.W."/>
            <person name="Fauchery L."/>
            <person name="Girlanda M."/>
            <person name="Hayes R.D."/>
            <person name="Keri Z."/>
            <person name="LaButti K."/>
            <person name="Lipzen A."/>
            <person name="Lombard V."/>
            <person name="Magnuson J."/>
            <person name="Maillard F."/>
            <person name="Murat C."/>
            <person name="Nolan M."/>
            <person name="Ohm R.A."/>
            <person name="Pangilinan J."/>
            <person name="Pereira M.F."/>
            <person name="Perotto S."/>
            <person name="Peter M."/>
            <person name="Pfister S."/>
            <person name="Riley R."/>
            <person name="Sitrit Y."/>
            <person name="Stielow J.B."/>
            <person name="Szollosi G."/>
            <person name="Zifcakova L."/>
            <person name="Stursova M."/>
            <person name="Spatafora J.W."/>
            <person name="Tedersoo L."/>
            <person name="Vaario L.M."/>
            <person name="Yamada A."/>
            <person name="Yan M."/>
            <person name="Wang P."/>
            <person name="Xu J."/>
            <person name="Bruns T."/>
            <person name="Baldrian P."/>
            <person name="Vilgalys R."/>
            <person name="Dunand C."/>
            <person name="Henrissat B."/>
            <person name="Grigoriev I.V."/>
            <person name="Hibbett D."/>
            <person name="Nagy L.G."/>
            <person name="Martin F.M."/>
        </authorList>
    </citation>
    <scope>NUCLEOTIDE SEQUENCE</scope>
    <source>
        <strain evidence="1">P2</strain>
    </source>
</reference>
<sequence length="95" mass="11038">MLNIHRIFLVSLPPGNIGPKIPWKDFLTIIQGGICLFFRPFAVAKYPQDTWRFPHIFPGVFRSGKHPSAHCVYKLVDHFLHYGAHDFRMNPVRLP</sequence>
<organism evidence="1 2">
    <name type="scientific">Thelephora ganbajun</name>
    <name type="common">Ganba fungus</name>
    <dbReference type="NCBI Taxonomy" id="370292"/>
    <lineage>
        <taxon>Eukaryota</taxon>
        <taxon>Fungi</taxon>
        <taxon>Dikarya</taxon>
        <taxon>Basidiomycota</taxon>
        <taxon>Agaricomycotina</taxon>
        <taxon>Agaricomycetes</taxon>
        <taxon>Thelephorales</taxon>
        <taxon>Thelephoraceae</taxon>
        <taxon>Thelephora</taxon>
    </lineage>
</organism>
<accession>A0ACB6Z2W6</accession>
<comment type="caution">
    <text evidence="1">The sequence shown here is derived from an EMBL/GenBank/DDBJ whole genome shotgun (WGS) entry which is preliminary data.</text>
</comment>
<evidence type="ECO:0000313" key="2">
    <source>
        <dbReference type="Proteomes" id="UP000886501"/>
    </source>
</evidence>
<evidence type="ECO:0000313" key="1">
    <source>
        <dbReference type="EMBL" id="KAF9643902.1"/>
    </source>
</evidence>
<keyword evidence="2" id="KW-1185">Reference proteome</keyword>
<gene>
    <name evidence="1" type="ORF">BDM02DRAFT_1282139</name>
</gene>